<feature type="compositionally biased region" description="Polar residues" evidence="1">
    <location>
        <begin position="61"/>
        <end position="70"/>
    </location>
</feature>
<feature type="region of interest" description="Disordered" evidence="1">
    <location>
        <begin position="42"/>
        <end position="70"/>
    </location>
</feature>
<dbReference type="EMBL" id="JYDW01000378">
    <property type="protein sequence ID" value="KRZ48668.1"/>
    <property type="molecule type" value="Genomic_DNA"/>
</dbReference>
<organism evidence="2 3">
    <name type="scientific">Trichinella nativa</name>
    <dbReference type="NCBI Taxonomy" id="6335"/>
    <lineage>
        <taxon>Eukaryota</taxon>
        <taxon>Metazoa</taxon>
        <taxon>Ecdysozoa</taxon>
        <taxon>Nematoda</taxon>
        <taxon>Enoplea</taxon>
        <taxon>Dorylaimia</taxon>
        <taxon>Trichinellida</taxon>
        <taxon>Trichinellidae</taxon>
        <taxon>Trichinella</taxon>
    </lineage>
</organism>
<evidence type="ECO:0000256" key="1">
    <source>
        <dbReference type="SAM" id="MobiDB-lite"/>
    </source>
</evidence>
<sequence length="143" mass="16374">MDNARTFLITREHNPAKQPTVEYEQAFKEIYTRLHLETGAKRKDLEEDEREKFGREEKLPSTDQHGNEASNEADVLLASWTADVTYIVCNFNWLAGMLWCSDGRVRRVVFSLSFITSLLTAITGRHPLLVALVSLSSYILLKK</sequence>
<dbReference type="Proteomes" id="UP000054721">
    <property type="component" value="Unassembled WGS sequence"/>
</dbReference>
<gene>
    <name evidence="2" type="ORF">T02_13476</name>
</gene>
<proteinExistence type="predicted"/>
<protein>
    <submittedName>
        <fullName evidence="2">Uncharacterized protein</fullName>
    </submittedName>
</protein>
<keyword evidence="3" id="KW-1185">Reference proteome</keyword>
<name>A0A0V1KP01_9BILA</name>
<accession>A0A0V1KP01</accession>
<evidence type="ECO:0000313" key="2">
    <source>
        <dbReference type="EMBL" id="KRZ48668.1"/>
    </source>
</evidence>
<feature type="compositionally biased region" description="Basic and acidic residues" evidence="1">
    <location>
        <begin position="42"/>
        <end position="60"/>
    </location>
</feature>
<reference evidence="2 3" key="1">
    <citation type="submission" date="2015-05" db="EMBL/GenBank/DDBJ databases">
        <title>Evolution of Trichinella species and genotypes.</title>
        <authorList>
            <person name="Korhonen P.K."/>
            <person name="Edoardo P."/>
            <person name="Giuseppe L.R."/>
            <person name="Gasser R.B."/>
        </authorList>
    </citation>
    <scope>NUCLEOTIDE SEQUENCE [LARGE SCALE GENOMIC DNA]</scope>
    <source>
        <strain evidence="2">ISS10</strain>
    </source>
</reference>
<evidence type="ECO:0000313" key="3">
    <source>
        <dbReference type="Proteomes" id="UP000054721"/>
    </source>
</evidence>
<dbReference type="AlphaFoldDB" id="A0A0V1KP01"/>
<comment type="caution">
    <text evidence="2">The sequence shown here is derived from an EMBL/GenBank/DDBJ whole genome shotgun (WGS) entry which is preliminary data.</text>
</comment>